<dbReference type="InterPro" id="IPR017972">
    <property type="entry name" value="Cyt_P450_CS"/>
</dbReference>
<dbReference type="Pfam" id="PF00067">
    <property type="entry name" value="p450"/>
    <property type="match status" value="1"/>
</dbReference>
<comment type="cofactor">
    <cofactor evidence="1 7">
        <name>heme</name>
        <dbReference type="ChEBI" id="CHEBI:30413"/>
    </cofactor>
</comment>
<dbReference type="PRINTS" id="PR00385">
    <property type="entry name" value="P450"/>
</dbReference>
<dbReference type="PROSITE" id="PS00086">
    <property type="entry name" value="CYTOCHROME_P450"/>
    <property type="match status" value="1"/>
</dbReference>
<dbReference type="EMBL" id="CAJPWZ010000484">
    <property type="protein sequence ID" value="CAG2194542.1"/>
    <property type="molecule type" value="Genomic_DNA"/>
</dbReference>
<keyword evidence="4 8" id="KW-0560">Oxidoreductase</keyword>
<dbReference type="InterPro" id="IPR036396">
    <property type="entry name" value="Cyt_P450_sf"/>
</dbReference>
<dbReference type="EC" id="1.14.14.74" evidence="10"/>
<dbReference type="InterPro" id="IPR050182">
    <property type="entry name" value="Cytochrome_P450_fam2"/>
</dbReference>
<proteinExistence type="inferred from homology"/>
<evidence type="ECO:0000313" key="11">
    <source>
        <dbReference type="Proteomes" id="UP000683360"/>
    </source>
</evidence>
<keyword evidence="9" id="KW-1133">Transmembrane helix</keyword>
<protein>
    <submittedName>
        <fullName evidence="10">CYP2J</fullName>
        <ecNumber evidence="10">1.14.14.1</ecNumber>
        <ecNumber evidence="10">1.14.14.73</ecNumber>
        <ecNumber evidence="10">1.14.14.74</ecNumber>
        <ecNumber evidence="10">1.14.14.75</ecNumber>
    </submittedName>
</protein>
<evidence type="ECO:0000256" key="9">
    <source>
        <dbReference type="SAM" id="Phobius"/>
    </source>
</evidence>
<comment type="caution">
    <text evidence="10">The sequence shown here is derived from an EMBL/GenBank/DDBJ whole genome shotgun (WGS) entry which is preliminary data.</text>
</comment>
<feature type="transmembrane region" description="Helical" evidence="9">
    <location>
        <begin position="12"/>
        <end position="32"/>
    </location>
</feature>
<dbReference type="OrthoDB" id="1055148at2759"/>
<dbReference type="PANTHER" id="PTHR24300">
    <property type="entry name" value="CYTOCHROME P450 508A4-RELATED"/>
    <property type="match status" value="1"/>
</dbReference>
<name>A0A8S3QG88_MYTED</name>
<dbReference type="GO" id="GO:0005506">
    <property type="term" value="F:iron ion binding"/>
    <property type="evidence" value="ECO:0007669"/>
    <property type="project" value="InterPro"/>
</dbReference>
<evidence type="ECO:0000256" key="1">
    <source>
        <dbReference type="ARBA" id="ARBA00001971"/>
    </source>
</evidence>
<evidence type="ECO:0000313" key="10">
    <source>
        <dbReference type="EMBL" id="CAG2194542.1"/>
    </source>
</evidence>
<dbReference type="GO" id="GO:0016712">
    <property type="term" value="F:oxidoreductase activity, acting on paired donors, with incorporation or reduction of molecular oxygen, reduced flavin or flavoprotein as one donor, and incorporation of one atom of oxygen"/>
    <property type="evidence" value="ECO:0007669"/>
    <property type="project" value="UniProtKB-EC"/>
</dbReference>
<sequence length="504" mass="57378">MDVAHAYSYFEGIDLTAIFIFVIIFLATVLWMTCPKSDIPGPRAWPIFGNILLVTQFNSTQKRVKFVEDMTRKYGPMFRMFLGPYQIVFVQGHKNVLDVLSKRGREFMDRPTFIPGIKLGEKVKGSSGIVFANGDAWKGRRRFALQAMREFGVGKSSLEEHILEEIEEVADDLEKVKGEEITNLTKVMTTASCNNIHSFIFGYRYKHDNESLQQLIKAIEDIFSGPGTLSASGLFPLLNLFMIDDLKSRKEGLSKLKKYIEKHISEHRELFDPDNIRDLIDMYLVAEKEESEQKSVMNPAALLASIIDMLAAGTDTTATTLDWSFKWMIQYPDVQKRCQEEITKEVGPGRMVRLSDRRHLSYTEATLMEIQRLSNTSILSLPHVAVCDTTINGFKIPKNTIIMSSLISVHLDETIWKSPKEFNPGRFLNESNDIINKEYLIPFSIGPRICPGESLARSELFLIFSNLLHRFEFSKVDPDDILSFEGVSTVTTSPSPYRLKAEPR</sequence>
<dbReference type="SUPFAM" id="SSF48264">
    <property type="entry name" value="Cytochrome P450"/>
    <property type="match status" value="1"/>
</dbReference>
<dbReference type="Proteomes" id="UP000683360">
    <property type="component" value="Unassembled WGS sequence"/>
</dbReference>
<evidence type="ECO:0000256" key="7">
    <source>
        <dbReference type="PIRSR" id="PIRSR602401-1"/>
    </source>
</evidence>
<organism evidence="10 11">
    <name type="scientific">Mytilus edulis</name>
    <name type="common">Blue mussel</name>
    <dbReference type="NCBI Taxonomy" id="6550"/>
    <lineage>
        <taxon>Eukaryota</taxon>
        <taxon>Metazoa</taxon>
        <taxon>Spiralia</taxon>
        <taxon>Lophotrochozoa</taxon>
        <taxon>Mollusca</taxon>
        <taxon>Bivalvia</taxon>
        <taxon>Autobranchia</taxon>
        <taxon>Pteriomorphia</taxon>
        <taxon>Mytilida</taxon>
        <taxon>Mytiloidea</taxon>
        <taxon>Mytilidae</taxon>
        <taxon>Mytilinae</taxon>
        <taxon>Mytilus</taxon>
    </lineage>
</organism>
<keyword evidence="6 8" id="KW-0503">Monooxygenase</keyword>
<evidence type="ECO:0000256" key="3">
    <source>
        <dbReference type="ARBA" id="ARBA00022723"/>
    </source>
</evidence>
<dbReference type="AlphaFoldDB" id="A0A8S3QG88"/>
<keyword evidence="5 7" id="KW-0408">Iron</keyword>
<dbReference type="Gene3D" id="1.10.630.10">
    <property type="entry name" value="Cytochrome P450"/>
    <property type="match status" value="1"/>
</dbReference>
<reference evidence="10" key="1">
    <citation type="submission" date="2021-03" db="EMBL/GenBank/DDBJ databases">
        <authorList>
            <person name="Bekaert M."/>
        </authorList>
    </citation>
    <scope>NUCLEOTIDE SEQUENCE</scope>
</reference>
<dbReference type="InterPro" id="IPR002401">
    <property type="entry name" value="Cyt_P450_E_grp-I"/>
</dbReference>
<gene>
    <name evidence="10" type="ORF">MEDL_9558</name>
</gene>
<dbReference type="GO" id="GO:0020037">
    <property type="term" value="F:heme binding"/>
    <property type="evidence" value="ECO:0007669"/>
    <property type="project" value="InterPro"/>
</dbReference>
<dbReference type="FunFam" id="1.10.630.10:FF:000036">
    <property type="entry name" value="CYtochrome P450 family"/>
    <property type="match status" value="1"/>
</dbReference>
<keyword evidence="9" id="KW-0812">Transmembrane</keyword>
<evidence type="ECO:0000256" key="2">
    <source>
        <dbReference type="ARBA" id="ARBA00010617"/>
    </source>
</evidence>
<dbReference type="EC" id="1.14.14.1" evidence="10"/>
<dbReference type="EC" id="1.14.14.75" evidence="10"/>
<keyword evidence="9" id="KW-0472">Membrane</keyword>
<evidence type="ECO:0000256" key="6">
    <source>
        <dbReference type="ARBA" id="ARBA00023033"/>
    </source>
</evidence>
<evidence type="ECO:0000256" key="4">
    <source>
        <dbReference type="ARBA" id="ARBA00023002"/>
    </source>
</evidence>
<evidence type="ECO:0000256" key="5">
    <source>
        <dbReference type="ARBA" id="ARBA00023004"/>
    </source>
</evidence>
<accession>A0A8S3QG88</accession>
<keyword evidence="7 8" id="KW-0349">Heme</keyword>
<keyword evidence="3 7" id="KW-0479">Metal-binding</keyword>
<keyword evidence="11" id="KW-1185">Reference proteome</keyword>
<evidence type="ECO:0000256" key="8">
    <source>
        <dbReference type="RuleBase" id="RU000461"/>
    </source>
</evidence>
<dbReference type="InterPro" id="IPR001128">
    <property type="entry name" value="Cyt_P450"/>
</dbReference>
<comment type="similarity">
    <text evidence="2 8">Belongs to the cytochrome P450 family.</text>
</comment>
<feature type="binding site" description="axial binding residue" evidence="7">
    <location>
        <position position="450"/>
    </location>
    <ligand>
        <name>heme</name>
        <dbReference type="ChEBI" id="CHEBI:30413"/>
    </ligand>
    <ligandPart>
        <name>Fe</name>
        <dbReference type="ChEBI" id="CHEBI:18248"/>
    </ligandPart>
</feature>
<dbReference type="EC" id="1.14.14.73" evidence="10"/>
<dbReference type="PANTHER" id="PTHR24300:SF417">
    <property type="entry name" value="CYTOCHROME P450 508B1-RELATED"/>
    <property type="match status" value="1"/>
</dbReference>
<dbReference type="PRINTS" id="PR00463">
    <property type="entry name" value="EP450I"/>
</dbReference>